<dbReference type="PROSITE" id="PS51257">
    <property type="entry name" value="PROKAR_LIPOPROTEIN"/>
    <property type="match status" value="1"/>
</dbReference>
<accession>A0A285ZPD4</accession>
<gene>
    <name evidence="1" type="ORF">SAMN06297358_0171</name>
</gene>
<sequence length="172" mass="20457">MKHISCLVFLILILISCNRNEEKKYQAFKDFLKYYQANVLKKGKSLVILKEPTERRKYDEIWNTITIDSLLPKQFAPLAIKEWDSSYFKDSRFVSSEETTRFRYDLNLQRKFYDEHQGFYTLSQPYVSKAGDYILIAMYYICGDRCGYGKLQLFKAHQKTWVLVKTYSTSIS</sequence>
<proteinExistence type="predicted"/>
<name>A0A285ZPD4_9SPHI</name>
<dbReference type="OrthoDB" id="676275at2"/>
<dbReference type="EMBL" id="OCMT01000001">
    <property type="protein sequence ID" value="SOD11479.1"/>
    <property type="molecule type" value="Genomic_DNA"/>
</dbReference>
<dbReference type="AlphaFoldDB" id="A0A285ZPD4"/>
<protein>
    <recommendedName>
        <fullName evidence="3">Lipoprotein</fullName>
    </recommendedName>
</protein>
<organism evidence="1 2">
    <name type="scientific">Pedobacter xixiisoli</name>
    <dbReference type="NCBI Taxonomy" id="1476464"/>
    <lineage>
        <taxon>Bacteria</taxon>
        <taxon>Pseudomonadati</taxon>
        <taxon>Bacteroidota</taxon>
        <taxon>Sphingobacteriia</taxon>
        <taxon>Sphingobacteriales</taxon>
        <taxon>Sphingobacteriaceae</taxon>
        <taxon>Pedobacter</taxon>
    </lineage>
</organism>
<dbReference type="RefSeq" id="WP_097127597.1">
    <property type="nucleotide sequence ID" value="NZ_OCMT01000001.1"/>
</dbReference>
<evidence type="ECO:0000313" key="2">
    <source>
        <dbReference type="Proteomes" id="UP000219281"/>
    </source>
</evidence>
<dbReference type="Proteomes" id="UP000219281">
    <property type="component" value="Unassembled WGS sequence"/>
</dbReference>
<keyword evidence="2" id="KW-1185">Reference proteome</keyword>
<evidence type="ECO:0000313" key="1">
    <source>
        <dbReference type="EMBL" id="SOD11479.1"/>
    </source>
</evidence>
<evidence type="ECO:0008006" key="3">
    <source>
        <dbReference type="Google" id="ProtNLM"/>
    </source>
</evidence>
<reference evidence="2" key="1">
    <citation type="submission" date="2017-09" db="EMBL/GenBank/DDBJ databases">
        <authorList>
            <person name="Varghese N."/>
            <person name="Submissions S."/>
        </authorList>
    </citation>
    <scope>NUCLEOTIDE SEQUENCE [LARGE SCALE GENOMIC DNA]</scope>
    <source>
        <strain evidence="2">CGMCC 1.12803</strain>
    </source>
</reference>